<evidence type="ECO:0000313" key="2">
    <source>
        <dbReference type="Proteomes" id="UP000631312"/>
    </source>
</evidence>
<reference evidence="1 2" key="1">
    <citation type="submission" date="2021-01" db="EMBL/GenBank/DDBJ databases">
        <title>Whole genome shotgun sequence of Actinoplanes lobatus NBRC 12513.</title>
        <authorList>
            <person name="Komaki H."/>
            <person name="Tamura T."/>
        </authorList>
    </citation>
    <scope>NUCLEOTIDE SEQUENCE [LARGE SCALE GENOMIC DNA]</scope>
    <source>
        <strain evidence="1 2">NBRC 12513</strain>
    </source>
</reference>
<dbReference type="EMBL" id="BOMP01000193">
    <property type="protein sequence ID" value="GIE46215.1"/>
    <property type="molecule type" value="Genomic_DNA"/>
</dbReference>
<keyword evidence="2" id="KW-1185">Reference proteome</keyword>
<gene>
    <name evidence="1" type="ORF">Alo02nite_91130</name>
</gene>
<name>A0ABQ4AZI5_9ACTN</name>
<comment type="caution">
    <text evidence="1">The sequence shown here is derived from an EMBL/GenBank/DDBJ whole genome shotgun (WGS) entry which is preliminary data.</text>
</comment>
<dbReference type="Proteomes" id="UP000631312">
    <property type="component" value="Unassembled WGS sequence"/>
</dbReference>
<proteinExistence type="predicted"/>
<sequence length="222" mass="24921">MGVKSLLSLAVENLRVIVRIDGVDVSRADNNGGVDPWHVLVPVNRFLATGEPTTAVIACCPGCGPDCDAVEARIRREGDVVRWEWGRRGTRWEGERRTTLFDASSYDAEVARLGADYSWETAVRRAGRLMLTDLVLPPGVEAVRARANGADELEVWLEEPDEYQIFVRVPWDEERPDESAAAARAVLAGPTSRWSAEWFSVQWWQEAPPAYADPSWRRKEFP</sequence>
<accession>A0ABQ4AZI5</accession>
<evidence type="ECO:0008006" key="3">
    <source>
        <dbReference type="Google" id="ProtNLM"/>
    </source>
</evidence>
<protein>
    <recommendedName>
        <fullName evidence="3">DUF3293 domain-containing protein</fullName>
    </recommendedName>
</protein>
<organism evidence="1 2">
    <name type="scientific">Actinoplanes lobatus</name>
    <dbReference type="NCBI Taxonomy" id="113568"/>
    <lineage>
        <taxon>Bacteria</taxon>
        <taxon>Bacillati</taxon>
        <taxon>Actinomycetota</taxon>
        <taxon>Actinomycetes</taxon>
        <taxon>Micromonosporales</taxon>
        <taxon>Micromonosporaceae</taxon>
        <taxon>Actinoplanes</taxon>
    </lineage>
</organism>
<evidence type="ECO:0000313" key="1">
    <source>
        <dbReference type="EMBL" id="GIE46215.1"/>
    </source>
</evidence>